<sequence>MSFPAPEDPRIFHGYSDAPKHTELIMCGAWVAGLCGLLGFLAIATLGAPSDPCPPDTTGCGPEPLTIAKVGVGLLLVAALAAAWTFAWHLRATRYRFNPPPNWPPPAPTWQPPRGWTPPPTLPKAPTGWHFWH</sequence>
<keyword evidence="3" id="KW-1185">Reference proteome</keyword>
<keyword evidence="1" id="KW-1133">Transmembrane helix</keyword>
<evidence type="ECO:0000313" key="3">
    <source>
        <dbReference type="Proteomes" id="UP001501705"/>
    </source>
</evidence>
<protein>
    <recommendedName>
        <fullName evidence="4">Transmembrane protein</fullName>
    </recommendedName>
</protein>
<name>A0ABN2DN08_9ACTN</name>
<organism evidence="2 3">
    <name type="scientific">Kribbella hippodromi</name>
    <dbReference type="NCBI Taxonomy" id="434347"/>
    <lineage>
        <taxon>Bacteria</taxon>
        <taxon>Bacillati</taxon>
        <taxon>Actinomycetota</taxon>
        <taxon>Actinomycetes</taxon>
        <taxon>Propionibacteriales</taxon>
        <taxon>Kribbellaceae</taxon>
        <taxon>Kribbella</taxon>
    </lineage>
</organism>
<evidence type="ECO:0008006" key="4">
    <source>
        <dbReference type="Google" id="ProtNLM"/>
    </source>
</evidence>
<keyword evidence="1" id="KW-0472">Membrane</keyword>
<gene>
    <name evidence="2" type="ORF">GCM10009804_41890</name>
</gene>
<evidence type="ECO:0000256" key="1">
    <source>
        <dbReference type="SAM" id="Phobius"/>
    </source>
</evidence>
<proteinExistence type="predicted"/>
<dbReference type="Proteomes" id="UP001501705">
    <property type="component" value="Unassembled WGS sequence"/>
</dbReference>
<accession>A0ABN2DN08</accession>
<reference evidence="2 3" key="1">
    <citation type="journal article" date="2019" name="Int. J. Syst. Evol. Microbiol.">
        <title>The Global Catalogue of Microorganisms (GCM) 10K type strain sequencing project: providing services to taxonomists for standard genome sequencing and annotation.</title>
        <authorList>
            <consortium name="The Broad Institute Genomics Platform"/>
            <consortium name="The Broad Institute Genome Sequencing Center for Infectious Disease"/>
            <person name="Wu L."/>
            <person name="Ma J."/>
        </authorList>
    </citation>
    <scope>NUCLEOTIDE SEQUENCE [LARGE SCALE GENOMIC DNA]</scope>
    <source>
        <strain evidence="2 3">JCM 15572</strain>
    </source>
</reference>
<feature type="transmembrane region" description="Helical" evidence="1">
    <location>
        <begin position="24"/>
        <end position="47"/>
    </location>
</feature>
<comment type="caution">
    <text evidence="2">The sequence shown here is derived from an EMBL/GenBank/DDBJ whole genome shotgun (WGS) entry which is preliminary data.</text>
</comment>
<dbReference type="EMBL" id="BAAAPH010000013">
    <property type="protein sequence ID" value="GAA1580913.1"/>
    <property type="molecule type" value="Genomic_DNA"/>
</dbReference>
<dbReference type="RefSeq" id="WP_344235306.1">
    <property type="nucleotide sequence ID" value="NZ_BAAAPH010000013.1"/>
</dbReference>
<evidence type="ECO:0000313" key="2">
    <source>
        <dbReference type="EMBL" id="GAA1580913.1"/>
    </source>
</evidence>
<feature type="transmembrane region" description="Helical" evidence="1">
    <location>
        <begin position="67"/>
        <end position="88"/>
    </location>
</feature>
<keyword evidence="1" id="KW-0812">Transmembrane</keyword>